<gene>
    <name evidence="2" type="ORF">DAPPUDRAFT_325613</name>
</gene>
<organism evidence="2 3">
    <name type="scientific">Daphnia pulex</name>
    <name type="common">Water flea</name>
    <dbReference type="NCBI Taxonomy" id="6669"/>
    <lineage>
        <taxon>Eukaryota</taxon>
        <taxon>Metazoa</taxon>
        <taxon>Ecdysozoa</taxon>
        <taxon>Arthropoda</taxon>
        <taxon>Crustacea</taxon>
        <taxon>Branchiopoda</taxon>
        <taxon>Diplostraca</taxon>
        <taxon>Cladocera</taxon>
        <taxon>Anomopoda</taxon>
        <taxon>Daphniidae</taxon>
        <taxon>Daphnia</taxon>
    </lineage>
</organism>
<proteinExistence type="predicted"/>
<keyword evidence="3" id="KW-1185">Reference proteome</keyword>
<dbReference type="AlphaFoldDB" id="E9H597"/>
<reference evidence="2 3" key="1">
    <citation type="journal article" date="2011" name="Science">
        <title>The ecoresponsive genome of Daphnia pulex.</title>
        <authorList>
            <person name="Colbourne J.K."/>
            <person name="Pfrender M.E."/>
            <person name="Gilbert D."/>
            <person name="Thomas W.K."/>
            <person name="Tucker A."/>
            <person name="Oakley T.H."/>
            <person name="Tokishita S."/>
            <person name="Aerts A."/>
            <person name="Arnold G.J."/>
            <person name="Basu M.K."/>
            <person name="Bauer D.J."/>
            <person name="Caceres C.E."/>
            <person name="Carmel L."/>
            <person name="Casola C."/>
            <person name="Choi J.H."/>
            <person name="Detter J.C."/>
            <person name="Dong Q."/>
            <person name="Dusheyko S."/>
            <person name="Eads B.D."/>
            <person name="Frohlich T."/>
            <person name="Geiler-Samerotte K.A."/>
            <person name="Gerlach D."/>
            <person name="Hatcher P."/>
            <person name="Jogdeo S."/>
            <person name="Krijgsveld J."/>
            <person name="Kriventseva E.V."/>
            <person name="Kultz D."/>
            <person name="Laforsch C."/>
            <person name="Lindquist E."/>
            <person name="Lopez J."/>
            <person name="Manak J.R."/>
            <person name="Muller J."/>
            <person name="Pangilinan J."/>
            <person name="Patwardhan R.P."/>
            <person name="Pitluck S."/>
            <person name="Pritham E.J."/>
            <person name="Rechtsteiner A."/>
            <person name="Rho M."/>
            <person name="Rogozin I.B."/>
            <person name="Sakarya O."/>
            <person name="Salamov A."/>
            <person name="Schaack S."/>
            <person name="Shapiro H."/>
            <person name="Shiga Y."/>
            <person name="Skalitzky C."/>
            <person name="Smith Z."/>
            <person name="Souvorov A."/>
            <person name="Sung W."/>
            <person name="Tang Z."/>
            <person name="Tsuchiya D."/>
            <person name="Tu H."/>
            <person name="Vos H."/>
            <person name="Wang M."/>
            <person name="Wolf Y.I."/>
            <person name="Yamagata H."/>
            <person name="Yamada T."/>
            <person name="Ye Y."/>
            <person name="Shaw J.R."/>
            <person name="Andrews J."/>
            <person name="Crease T.J."/>
            <person name="Tang H."/>
            <person name="Lucas S.M."/>
            <person name="Robertson H.M."/>
            <person name="Bork P."/>
            <person name="Koonin E.V."/>
            <person name="Zdobnov E.M."/>
            <person name="Grigoriev I.V."/>
            <person name="Lynch M."/>
            <person name="Boore J.L."/>
        </authorList>
    </citation>
    <scope>NUCLEOTIDE SEQUENCE [LARGE SCALE GENOMIC DNA]</scope>
</reference>
<evidence type="ECO:0000259" key="1">
    <source>
        <dbReference type="Pfam" id="PF14214"/>
    </source>
</evidence>
<sequence>MASDQTAVSRGKMASVKSDYIIEPEKIASSLRFFRDVGNKVMKNVEIDQDAINNLPSDKTSVDMLFTTEQETEDSHQDPDLVQSVEFDNGTGGPSLSRSNEEFLDGVFESATVTIGAVEPEEINDHGKIARVLHTILDEGTSPNEVTSKDDLGTNKSSSTYVVRPEKEFMSDSNPDYLELHYPDLFPFGCGGFGEQRKNPISRKALVQHLLNLSSRQFQQVDFVLPIYDMVTRQQVSNMAYVRSILPSRLSGSERGTTNSKGEVYGRVSMEDLRAAHGYKVTCAEAASQGCRFPLPPASLNGLAIDFFTDIGISTQPMQHSQAAANRNRQKVYAAHNSLGKAQIWFTVSPDDTQSFKIVVNALGSQAVNFENPVPTGEKRFKLLAKHPVAAALHFQRILKMVIKKVLGWNRSQLLPYRSGGVFGVPKGYLYLVEEQSRLTLHAHFLIWLYGHENIERQLLRASRLDEEERKANDVSHNVHELFQRTVGEDHLTHLAKVLQLLAKNIESFSTGELRLPETEMALITKCPVYNCPGELELASSAAQDMLRSRPKNIDIEPHGLKCPICQVTYTVTSRIDAALQSGYRRCFGKEQLTKKEVIDLIWLGMPLQPNAEDVNAFDRWLLHFASIQVLVNMHDWKHRSSCFKNGRLFCRYNTPHDTVQETNVTPVYAKSTNLTEDEDPTLSSASKEIVYLNISLKKRAVFMFMTDCNPSVMAVLGCNNCTRYVENQKISLYYGAYASKYSSENGKALAELMRSLNAYEERRLLKEQQVADEIEKEADLHVVSDNNPARSDASIGFGRLMSGARAATNGETVGAPVAAFCALGNDLFEMSHETAILPLTQARAFVQGEQLTASINKHGTVFATIHDYVYRSSNDPSIIDGMNYWQFVGSQETCKLKSFFQDVEESDIEDTECVQRGRLQHRFQQDHPRFETHGHWERTHLHWPQYTAQRLPDVLDLRDDSEVSADERTSKRERYAEDVLIMFFPFRKLIDIFDVDSTWWSSYLKRKPLLDSNDSTVETLSNIQNYYESFCRKNCLSEDHPFCQGDPITAVPKDDNNDDIVNLMEVDGDHLNTASAQDATANNATDPFVKLLATFTDNPVRLKLVSGYVSVTQEQARLAINVLPKPNNSKKTTFTLPGRSQVGPLVEDPSADAINGKVRLDAPVGTRTELLEHIEEALSNRTAQSSPITSRQPEKLEPNFPTLQKHSEHWGLNEKQHLAFVLIGAALLQHVALANSSSTDNPSTRMALLTSNIQALDII</sequence>
<evidence type="ECO:0000313" key="2">
    <source>
        <dbReference type="EMBL" id="EFX73115.1"/>
    </source>
</evidence>
<protein>
    <recommendedName>
        <fullName evidence="1">Helitron helicase-like domain-containing protein</fullName>
    </recommendedName>
</protein>
<evidence type="ECO:0000313" key="3">
    <source>
        <dbReference type="Proteomes" id="UP000000305"/>
    </source>
</evidence>
<dbReference type="eggNOG" id="ENOG502RTC7">
    <property type="taxonomic scope" value="Eukaryota"/>
</dbReference>
<feature type="domain" description="Helitron helicase-like" evidence="1">
    <location>
        <begin position="318"/>
        <end position="447"/>
    </location>
</feature>
<dbReference type="HOGENOM" id="CLU_264947_0_0_1"/>
<dbReference type="OrthoDB" id="416437at2759"/>
<dbReference type="KEGG" id="dpx:DAPPUDRAFT_325613"/>
<dbReference type="InterPro" id="IPR025476">
    <property type="entry name" value="Helitron_helicase-like"/>
</dbReference>
<accession>E9H597</accession>
<name>E9H597_DAPPU</name>
<dbReference type="EMBL" id="GL732593">
    <property type="protein sequence ID" value="EFX73115.1"/>
    <property type="molecule type" value="Genomic_DNA"/>
</dbReference>
<dbReference type="PhylomeDB" id="E9H597"/>
<dbReference type="Proteomes" id="UP000000305">
    <property type="component" value="Unassembled WGS sequence"/>
</dbReference>
<dbReference type="Pfam" id="PF14214">
    <property type="entry name" value="Helitron_like_N"/>
    <property type="match status" value="1"/>
</dbReference>
<dbReference type="InParanoid" id="E9H597"/>